<evidence type="ECO:0000313" key="7">
    <source>
        <dbReference type="Proteomes" id="UP000271469"/>
    </source>
</evidence>
<dbReference type="Gene3D" id="3.40.309.10">
    <property type="entry name" value="Aldehyde Dehydrogenase, Chain A, domain 2"/>
    <property type="match status" value="1"/>
</dbReference>
<evidence type="ECO:0000313" key="6">
    <source>
        <dbReference type="EMBL" id="AZG45909.1"/>
    </source>
</evidence>
<name>A0A3G8JN76_9ACTN</name>
<gene>
    <name evidence="6" type="primary">ald_5</name>
    <name evidence="6" type="ORF">D7316_02509</name>
</gene>
<dbReference type="FunFam" id="3.40.605.10:FF:000026">
    <property type="entry name" value="Aldehyde dehydrogenase, putative"/>
    <property type="match status" value="1"/>
</dbReference>
<dbReference type="InterPro" id="IPR015590">
    <property type="entry name" value="Aldehyde_DH_dom"/>
</dbReference>
<proteinExistence type="inferred from homology"/>
<feature type="domain" description="Aldehyde dehydrogenase" evidence="5">
    <location>
        <begin position="17"/>
        <end position="480"/>
    </location>
</feature>
<dbReference type="RefSeq" id="WP_124708509.1">
    <property type="nucleotide sequence ID" value="NZ_CP033972.1"/>
</dbReference>
<feature type="active site" evidence="3">
    <location>
        <position position="256"/>
    </location>
</feature>
<evidence type="ECO:0000256" key="2">
    <source>
        <dbReference type="ARBA" id="ARBA00023002"/>
    </source>
</evidence>
<keyword evidence="2 4" id="KW-0560">Oxidoreductase</keyword>
<dbReference type="InterPro" id="IPR016162">
    <property type="entry name" value="Ald_DH_N"/>
</dbReference>
<dbReference type="FunFam" id="3.40.605.10:FF:000007">
    <property type="entry name" value="NAD/NADP-dependent betaine aldehyde dehydrogenase"/>
    <property type="match status" value="1"/>
</dbReference>
<evidence type="ECO:0000256" key="4">
    <source>
        <dbReference type="RuleBase" id="RU003345"/>
    </source>
</evidence>
<organism evidence="6 7">
    <name type="scientific">Gordonia insulae</name>
    <dbReference type="NCBI Taxonomy" id="2420509"/>
    <lineage>
        <taxon>Bacteria</taxon>
        <taxon>Bacillati</taxon>
        <taxon>Actinomycetota</taxon>
        <taxon>Actinomycetes</taxon>
        <taxon>Mycobacteriales</taxon>
        <taxon>Gordoniaceae</taxon>
        <taxon>Gordonia</taxon>
    </lineage>
</organism>
<dbReference type="Pfam" id="PF00171">
    <property type="entry name" value="Aldedh"/>
    <property type="match status" value="1"/>
</dbReference>
<comment type="similarity">
    <text evidence="1 4">Belongs to the aldehyde dehydrogenase family.</text>
</comment>
<dbReference type="PANTHER" id="PTHR42804">
    <property type="entry name" value="ALDEHYDE DEHYDROGENASE"/>
    <property type="match status" value="1"/>
</dbReference>
<dbReference type="GO" id="GO:0016620">
    <property type="term" value="F:oxidoreductase activity, acting on the aldehyde or oxo group of donors, NAD or NADP as acceptor"/>
    <property type="evidence" value="ECO:0007669"/>
    <property type="project" value="InterPro"/>
</dbReference>
<sequence length="484" mass="52333">MSDSQYRMLIDGELVEATGGSVYDNINPATEEVLGTAPNAGVDDVERAIHAARRAFDTTTWSTDVEFRRTCLIQLQDVLRKNTEELRPILIAEAGLPYELTKQVGLDGCIEMIGHYIDLLEHYEFEEVITPNAGDEGAHRIIRREAAGVVAAITPWNYPVFLALGKLAPTLAAGCTVILKPAPDTPWSTLEIGRLLNEHTDIPAGVVNIVTTDDNEVASLLTTHPEVDAITFTGSTATGRRIMAAAAPTVKRLQLELGGKSAAIVLDDADFASAIPFIVGTTMSHAGQGCGIYSRLLVPRDRQEEAIAIAEATMKMIPWGDPTEPNNYMGPLANKKQYDSVLRYYAQAADAGRVITGGKASDRFEKGYYVEPTIVADADSKSVVAQEEIFGPLLCIIPFDSDDEAIAISNDTVYGLAGGVWSADPERARKVAEGMRAGAIQINDQMWNHQTAPFGGYKQSGIGREWGVEGLEDMLQVKSIARPA</sequence>
<evidence type="ECO:0000259" key="5">
    <source>
        <dbReference type="Pfam" id="PF00171"/>
    </source>
</evidence>
<dbReference type="InterPro" id="IPR016161">
    <property type="entry name" value="Ald_DH/histidinol_DH"/>
</dbReference>
<dbReference type="EC" id="1.2.1.83" evidence="6"/>
<dbReference type="InterPro" id="IPR029510">
    <property type="entry name" value="Ald_DH_CS_GLU"/>
</dbReference>
<reference evidence="6 7" key="1">
    <citation type="submission" date="2018-11" db="EMBL/GenBank/DDBJ databases">
        <title>Gordonia insulae sp. nov., isolated from an island soil.</title>
        <authorList>
            <person name="Kim Y.S."/>
            <person name="Kim S.B."/>
        </authorList>
    </citation>
    <scope>NUCLEOTIDE SEQUENCE [LARGE SCALE GENOMIC DNA]</scope>
    <source>
        <strain evidence="6 7">MMS17-SY073</strain>
    </source>
</reference>
<keyword evidence="7" id="KW-1185">Reference proteome</keyword>
<accession>A0A3G8JN76</accession>
<dbReference type="OrthoDB" id="6882680at2"/>
<dbReference type="CDD" id="cd07089">
    <property type="entry name" value="ALDH_CddD-AldA-like"/>
    <property type="match status" value="1"/>
</dbReference>
<dbReference type="PROSITE" id="PS00687">
    <property type="entry name" value="ALDEHYDE_DEHYDR_GLU"/>
    <property type="match status" value="1"/>
</dbReference>
<dbReference type="KEGG" id="gom:D7316_02509"/>
<dbReference type="InterPro" id="IPR016163">
    <property type="entry name" value="Ald_DH_C"/>
</dbReference>
<evidence type="ECO:0000256" key="3">
    <source>
        <dbReference type="PROSITE-ProRule" id="PRU10007"/>
    </source>
</evidence>
<dbReference type="Gene3D" id="3.40.605.10">
    <property type="entry name" value="Aldehyde Dehydrogenase, Chain A, domain 1"/>
    <property type="match status" value="1"/>
</dbReference>
<dbReference type="EMBL" id="CP033972">
    <property type="protein sequence ID" value="AZG45909.1"/>
    <property type="molecule type" value="Genomic_DNA"/>
</dbReference>
<protein>
    <submittedName>
        <fullName evidence="6">3-succinoylsemialdehyde-pyridine dehydrogenase</fullName>
        <ecNumber evidence="6">1.2.1.83</ecNumber>
    </submittedName>
</protein>
<dbReference type="PANTHER" id="PTHR42804:SF1">
    <property type="entry name" value="ALDEHYDE DEHYDROGENASE-RELATED"/>
    <property type="match status" value="1"/>
</dbReference>
<dbReference type="SUPFAM" id="SSF53720">
    <property type="entry name" value="ALDH-like"/>
    <property type="match status" value="1"/>
</dbReference>
<dbReference type="AlphaFoldDB" id="A0A3G8JN76"/>
<evidence type="ECO:0000256" key="1">
    <source>
        <dbReference type="ARBA" id="ARBA00009986"/>
    </source>
</evidence>
<dbReference type="Proteomes" id="UP000271469">
    <property type="component" value="Chromosome"/>
</dbReference>